<keyword evidence="3" id="KW-1185">Reference proteome</keyword>
<dbReference type="RefSeq" id="WP_147669036.1">
    <property type="nucleotide sequence ID" value="NZ_VDUW01000011.1"/>
</dbReference>
<dbReference type="SUPFAM" id="SSF54001">
    <property type="entry name" value="Cysteine proteinases"/>
    <property type="match status" value="1"/>
</dbReference>
<dbReference type="Pfam" id="PF01841">
    <property type="entry name" value="Transglut_core"/>
    <property type="match status" value="1"/>
</dbReference>
<name>A0A5C8NKR5_9BACI</name>
<proteinExistence type="predicted"/>
<evidence type="ECO:0000313" key="3">
    <source>
        <dbReference type="Proteomes" id="UP000321574"/>
    </source>
</evidence>
<feature type="domain" description="Transglutaminase-like" evidence="1">
    <location>
        <begin position="31"/>
        <end position="138"/>
    </location>
</feature>
<evidence type="ECO:0000259" key="1">
    <source>
        <dbReference type="Pfam" id="PF01841"/>
    </source>
</evidence>
<accession>A0A5C8NKR5</accession>
<dbReference type="Proteomes" id="UP000321574">
    <property type="component" value="Unassembled WGS sequence"/>
</dbReference>
<dbReference type="EMBL" id="VDUW01000011">
    <property type="protein sequence ID" value="TXL61627.1"/>
    <property type="molecule type" value="Genomic_DNA"/>
</dbReference>
<dbReference type="AlphaFoldDB" id="A0A5C8NKR5"/>
<comment type="caution">
    <text evidence="2">The sequence shown here is derived from an EMBL/GenBank/DDBJ whole genome shotgun (WGS) entry which is preliminary data.</text>
</comment>
<dbReference type="PANTHER" id="PTHR33490:SF3">
    <property type="entry name" value="CONSERVED INTEGRAL MEMBRANE PROTEIN"/>
    <property type="match status" value="1"/>
</dbReference>
<dbReference type="InterPro" id="IPR002931">
    <property type="entry name" value="Transglutaminase-like"/>
</dbReference>
<protein>
    <submittedName>
        <fullName evidence="2">Transglutaminase family protein</fullName>
    </submittedName>
</protein>
<dbReference type="OrthoDB" id="5296450at2"/>
<organism evidence="2 3">
    <name type="scientific">Cerasibacillus terrae</name>
    <dbReference type="NCBI Taxonomy" id="2498845"/>
    <lineage>
        <taxon>Bacteria</taxon>
        <taxon>Bacillati</taxon>
        <taxon>Bacillota</taxon>
        <taxon>Bacilli</taxon>
        <taxon>Bacillales</taxon>
        <taxon>Bacillaceae</taxon>
        <taxon>Cerasibacillus</taxon>
    </lineage>
</organism>
<dbReference type="Gene3D" id="3.10.620.30">
    <property type="match status" value="1"/>
</dbReference>
<dbReference type="PANTHER" id="PTHR33490">
    <property type="entry name" value="BLR5614 PROTEIN-RELATED"/>
    <property type="match status" value="1"/>
</dbReference>
<reference evidence="2 3" key="1">
    <citation type="submission" date="2019-06" db="EMBL/GenBank/DDBJ databases">
        <title>Cerasibacillus sp. nov., isolated from maize field.</title>
        <authorList>
            <person name="Lin S.-Y."/>
            <person name="Tsai C.-F."/>
            <person name="Young C.-C."/>
        </authorList>
    </citation>
    <scope>NUCLEOTIDE SEQUENCE [LARGE SCALE GENOMIC DNA]</scope>
    <source>
        <strain evidence="2 3">CC-CFT480</strain>
    </source>
</reference>
<gene>
    <name evidence="2" type="ORF">FHP05_13115</name>
</gene>
<sequence>MELIQMNKDLQAYLKESNVIDFSHPLIQEKVKEFTRLGKTKEEQAELAFNFARDEIKHSFDIDGTVVTTTASEAMEEKEGICFAKAHVLAALLRVMGIPTGFCYQRVTKKGTPESGYALHGLNAIYSEDTNTWFRVDPRGNKPGISSEFNTHEEKLAYPIRLELDEIDYPYVYSEPLEEAIFSLENATDCKELYLHRPGNLSSFD</sequence>
<dbReference type="InterPro" id="IPR038765">
    <property type="entry name" value="Papain-like_cys_pep_sf"/>
</dbReference>
<evidence type="ECO:0000313" key="2">
    <source>
        <dbReference type="EMBL" id="TXL61627.1"/>
    </source>
</evidence>